<dbReference type="Gene3D" id="2.30.42.10">
    <property type="match status" value="1"/>
</dbReference>
<evidence type="ECO:0000256" key="5">
    <source>
        <dbReference type="SAM" id="MobiDB-lite"/>
    </source>
</evidence>
<dbReference type="Proteomes" id="UP000190435">
    <property type="component" value="Unassembled WGS sequence"/>
</dbReference>
<evidence type="ECO:0000259" key="7">
    <source>
        <dbReference type="PROSITE" id="PS50106"/>
    </source>
</evidence>
<dbReference type="InterPro" id="IPR001478">
    <property type="entry name" value="PDZ"/>
</dbReference>
<evidence type="ECO:0000256" key="6">
    <source>
        <dbReference type="SAM" id="Phobius"/>
    </source>
</evidence>
<dbReference type="GO" id="GO:0006508">
    <property type="term" value="P:proteolysis"/>
    <property type="evidence" value="ECO:0007669"/>
    <property type="project" value="UniProtKB-KW"/>
</dbReference>
<evidence type="ECO:0000313" key="11">
    <source>
        <dbReference type="Proteomes" id="UP000255279"/>
    </source>
</evidence>
<accession>A0A1S9ZUY3</accession>
<proteinExistence type="inferred from homology"/>
<dbReference type="SUPFAM" id="SSF50156">
    <property type="entry name" value="PDZ domain-like"/>
    <property type="match status" value="1"/>
</dbReference>
<comment type="similarity">
    <text evidence="1">Belongs to the peptidase S1C family.</text>
</comment>
<sequence length="449" mass="47561">MNTKFSKNFKSAPKTQRGISAWTIFPWLIAGVLAVALWWLFTQMQAMQAAGQNEAAITETPSEQVWQPAIAEPSAPAVSSYHDAVSTAARSVVNIYTTQTVQNPYANDPVLRQFFEYYGQQIPEQEQGASSLGSGVVVSKDGYIVTNAHVIDKADEIIVALNDGRRAHATVIGKDTETDLAVIKVEMENLVPLAFRKSPIRVGDVALAIGNPFGVGQTVTQGIISATGRTGLGVTTFEDFIQTDAAINPGNSGGALVDANGALIGINTVIYSRSGGSMGIGFAIPTSIVEQVMNSIIATGKVSRGWLGVQIENAAHNPANLSNKTGVTIAAVMSNGPAAQAGLQAGDVVTALDGTATNDAATFMSIIGRKAPNSSVRADVVRDGETLQLDVVLGERPSANANANAQSRQGSQNTNPNASPNPHINPHDETQLNYLLEQLEQLHRMYRER</sequence>
<dbReference type="FunFam" id="2.40.10.10:FF:000001">
    <property type="entry name" value="Periplasmic serine protease DegS"/>
    <property type="match status" value="1"/>
</dbReference>
<evidence type="ECO:0000256" key="2">
    <source>
        <dbReference type="ARBA" id="ARBA00022670"/>
    </source>
</evidence>
<keyword evidence="6" id="KW-1133">Transmembrane helix</keyword>
<name>A0A1S9ZUY3_9GAMM</name>
<dbReference type="EMBL" id="UGQE01000004">
    <property type="protein sequence ID" value="STZ14629.1"/>
    <property type="molecule type" value="Genomic_DNA"/>
</dbReference>
<dbReference type="Gene3D" id="2.40.10.120">
    <property type="match status" value="1"/>
</dbReference>
<feature type="transmembrane region" description="Helical" evidence="6">
    <location>
        <begin position="21"/>
        <end position="41"/>
    </location>
</feature>
<dbReference type="STRING" id="34060.B0181_10440"/>
<keyword evidence="4" id="KW-0720">Serine protease</keyword>
<dbReference type="InterPro" id="IPR036034">
    <property type="entry name" value="PDZ_sf"/>
</dbReference>
<evidence type="ECO:0000256" key="1">
    <source>
        <dbReference type="ARBA" id="ARBA00010541"/>
    </source>
</evidence>
<dbReference type="PRINTS" id="PR00834">
    <property type="entry name" value="PROTEASES2C"/>
</dbReference>
<evidence type="ECO:0000256" key="3">
    <source>
        <dbReference type="ARBA" id="ARBA00022801"/>
    </source>
</evidence>
<evidence type="ECO:0000313" key="8">
    <source>
        <dbReference type="EMBL" id="OOR87308.1"/>
    </source>
</evidence>
<feature type="region of interest" description="Disordered" evidence="5">
    <location>
        <begin position="401"/>
        <end position="428"/>
    </location>
</feature>
<dbReference type="EMBL" id="MUXU01000077">
    <property type="protein sequence ID" value="OOR87308.1"/>
    <property type="molecule type" value="Genomic_DNA"/>
</dbReference>
<keyword evidence="2 9" id="KW-0645">Protease</keyword>
<reference evidence="8 10" key="1">
    <citation type="submission" date="2017-02" db="EMBL/GenBank/DDBJ databases">
        <title>Draft genome sequence of Moraxella caviae CCUG 355 type strain.</title>
        <authorList>
            <person name="Engstrom-Jakobsson H."/>
            <person name="Salva-Serra F."/>
            <person name="Thorell K."/>
            <person name="Gonzales-Siles L."/>
            <person name="Karlsson R."/>
            <person name="Boulund F."/>
            <person name="Engstrand L."/>
            <person name="Moore E."/>
        </authorList>
    </citation>
    <scope>NUCLEOTIDE SEQUENCE [LARGE SCALE GENOMIC DNA]</scope>
    <source>
        <strain evidence="8 10">CCUG 355</strain>
    </source>
</reference>
<dbReference type="PROSITE" id="PS50106">
    <property type="entry name" value="PDZ"/>
    <property type="match status" value="1"/>
</dbReference>
<keyword evidence="6" id="KW-0812">Transmembrane</keyword>
<organism evidence="8 10">
    <name type="scientific">Moraxella caviae</name>
    <dbReference type="NCBI Taxonomy" id="34060"/>
    <lineage>
        <taxon>Bacteria</taxon>
        <taxon>Pseudomonadati</taxon>
        <taxon>Pseudomonadota</taxon>
        <taxon>Gammaproteobacteria</taxon>
        <taxon>Moraxellales</taxon>
        <taxon>Moraxellaceae</taxon>
        <taxon>Moraxella</taxon>
    </lineage>
</organism>
<dbReference type="PANTHER" id="PTHR43343">
    <property type="entry name" value="PEPTIDASE S12"/>
    <property type="match status" value="1"/>
</dbReference>
<dbReference type="PANTHER" id="PTHR43343:SF3">
    <property type="entry name" value="PROTEASE DO-LIKE 8, CHLOROPLASTIC"/>
    <property type="match status" value="1"/>
</dbReference>
<dbReference type="SMART" id="SM00228">
    <property type="entry name" value="PDZ"/>
    <property type="match status" value="1"/>
</dbReference>
<keyword evidence="10" id="KW-1185">Reference proteome</keyword>
<dbReference type="InterPro" id="IPR009003">
    <property type="entry name" value="Peptidase_S1_PA"/>
</dbReference>
<dbReference type="Pfam" id="PF13180">
    <property type="entry name" value="PDZ_2"/>
    <property type="match status" value="1"/>
</dbReference>
<dbReference type="RefSeq" id="WP_078277429.1">
    <property type="nucleotide sequence ID" value="NZ_CAACXO010000030.1"/>
</dbReference>
<dbReference type="EC" id="3.4.21.107" evidence="9"/>
<gene>
    <name evidence="9" type="primary">mucD_2</name>
    <name evidence="8" type="ORF">B0181_10440</name>
    <name evidence="9" type="ORF">NCTC10293_02224</name>
</gene>
<evidence type="ECO:0000313" key="10">
    <source>
        <dbReference type="Proteomes" id="UP000190435"/>
    </source>
</evidence>
<dbReference type="InterPro" id="IPR051201">
    <property type="entry name" value="Chloro_Bact_Ser_Proteases"/>
</dbReference>
<dbReference type="InterPro" id="IPR001940">
    <property type="entry name" value="Peptidase_S1C"/>
</dbReference>
<feature type="domain" description="PDZ" evidence="7">
    <location>
        <begin position="296"/>
        <end position="361"/>
    </location>
</feature>
<reference evidence="9 11" key="2">
    <citation type="submission" date="2018-06" db="EMBL/GenBank/DDBJ databases">
        <authorList>
            <consortium name="Pathogen Informatics"/>
            <person name="Doyle S."/>
        </authorList>
    </citation>
    <scope>NUCLEOTIDE SEQUENCE [LARGE SCALE GENOMIC DNA]</scope>
    <source>
        <strain evidence="9 11">NCTC10293</strain>
    </source>
</reference>
<evidence type="ECO:0000256" key="4">
    <source>
        <dbReference type="ARBA" id="ARBA00022825"/>
    </source>
</evidence>
<dbReference type="GO" id="GO:0004252">
    <property type="term" value="F:serine-type endopeptidase activity"/>
    <property type="evidence" value="ECO:0007669"/>
    <property type="project" value="InterPro"/>
</dbReference>
<protein>
    <submittedName>
        <fullName evidence="9">Probable periplasmic serine endoprotease DegP-like</fullName>
        <ecNumber evidence="9">3.4.21.107</ecNumber>
    </submittedName>
</protein>
<dbReference type="Pfam" id="PF13365">
    <property type="entry name" value="Trypsin_2"/>
    <property type="match status" value="1"/>
</dbReference>
<dbReference type="SUPFAM" id="SSF50494">
    <property type="entry name" value="Trypsin-like serine proteases"/>
    <property type="match status" value="1"/>
</dbReference>
<dbReference type="AlphaFoldDB" id="A0A1S9ZUY3"/>
<keyword evidence="3 9" id="KW-0378">Hydrolase</keyword>
<dbReference type="OrthoDB" id="9758917at2"/>
<keyword evidence="6" id="KW-0472">Membrane</keyword>
<dbReference type="Proteomes" id="UP000255279">
    <property type="component" value="Unassembled WGS sequence"/>
</dbReference>
<evidence type="ECO:0000313" key="9">
    <source>
        <dbReference type="EMBL" id="STZ14629.1"/>
    </source>
</evidence>
<feature type="compositionally biased region" description="Low complexity" evidence="5">
    <location>
        <begin position="401"/>
        <end position="413"/>
    </location>
</feature>